<dbReference type="KEGG" id="hez:U064_0944"/>
<dbReference type="PROSITE" id="PS51257">
    <property type="entry name" value="PROKAR_LIPOPROTEIN"/>
    <property type="match status" value="1"/>
</dbReference>
<evidence type="ECO:0000313" key="3">
    <source>
        <dbReference type="Proteomes" id="UP000018543"/>
    </source>
</evidence>
<organism evidence="2 3">
    <name type="scientific">Helicobacter pylori BM012S</name>
    <dbReference type="NCBI Taxonomy" id="1407463"/>
    <lineage>
        <taxon>Bacteria</taxon>
        <taxon>Pseudomonadati</taxon>
        <taxon>Campylobacterota</taxon>
        <taxon>Epsilonproteobacteria</taxon>
        <taxon>Campylobacterales</taxon>
        <taxon>Helicobacteraceae</taxon>
        <taxon>Helicobacter</taxon>
    </lineage>
</organism>
<sequence>MHQSNKTFLPHQSAHLSKIILFLNTGFLAYLLSACGANVPIEEVLVKDPKETKAQEVAREEKAIQQENAIIDARTTPLINRFTNYNAYGSLNGFYNSVDNLNSPMQNGMYGGYYMPYYYMPYYYMPYGFMPYGSGLMPYGPYGYGAPGYFPYAFY</sequence>
<dbReference type="RefSeq" id="WP_023592180.1">
    <property type="nucleotide sequence ID" value="NC_022911.1"/>
</dbReference>
<dbReference type="AlphaFoldDB" id="V5NNA3"/>
<evidence type="ECO:0008006" key="4">
    <source>
        <dbReference type="Google" id="ProtNLM"/>
    </source>
</evidence>
<reference evidence="2 3" key="1">
    <citation type="journal article" date="2013" name="PLoS ONE">
        <title>Helicobacter pylori genomic microevolution during naturally occurring transmission between adults.</title>
        <authorList>
            <person name="Linz B."/>
            <person name="Windsor H.M."/>
            <person name="Gajewski J.P."/>
            <person name="Hake C.M."/>
            <person name="Drautz D.I."/>
            <person name="Schuster S.C."/>
            <person name="Marshall B.J."/>
        </authorList>
    </citation>
    <scope>NUCLEOTIDE SEQUENCE [LARGE SCALE GENOMIC DNA]</scope>
    <source>
        <strain evidence="2 3">BM012S</strain>
    </source>
</reference>
<protein>
    <recommendedName>
        <fullName evidence="4">Lipoprotein</fullName>
    </recommendedName>
</protein>
<proteinExistence type="predicted"/>
<dbReference type="PATRIC" id="fig|1407463.3.peg.982"/>
<dbReference type="Proteomes" id="UP000018543">
    <property type="component" value="Chromosome"/>
</dbReference>
<dbReference type="EMBL" id="CP006889">
    <property type="protein sequence ID" value="AHA89859.1"/>
    <property type="molecule type" value="Genomic_DNA"/>
</dbReference>
<dbReference type="HOGENOM" id="CLU_1738038_0_0_7"/>
<name>V5NNA3_HELPX</name>
<accession>V5NNA3</accession>
<keyword evidence="1" id="KW-0812">Transmembrane</keyword>
<keyword evidence="1" id="KW-1133">Transmembrane helix</keyword>
<evidence type="ECO:0000256" key="1">
    <source>
        <dbReference type="SAM" id="Phobius"/>
    </source>
</evidence>
<evidence type="ECO:0000313" key="2">
    <source>
        <dbReference type="EMBL" id="AHA89859.1"/>
    </source>
</evidence>
<feature type="transmembrane region" description="Helical" evidence="1">
    <location>
        <begin position="21"/>
        <end position="41"/>
    </location>
</feature>
<keyword evidence="1" id="KW-0472">Membrane</keyword>
<gene>
    <name evidence="2" type="ORF">U064_0944</name>
</gene>